<evidence type="ECO:0000313" key="1">
    <source>
        <dbReference type="EMBL" id="EBA09586.1"/>
    </source>
</evidence>
<organism evidence="1 2">
    <name type="scientific">Sagittula stellata (strain ATCC 700073 / DSM 11524 / E-37)</name>
    <dbReference type="NCBI Taxonomy" id="388399"/>
    <lineage>
        <taxon>Bacteria</taxon>
        <taxon>Pseudomonadati</taxon>
        <taxon>Pseudomonadota</taxon>
        <taxon>Alphaproteobacteria</taxon>
        <taxon>Rhodobacterales</taxon>
        <taxon>Roseobacteraceae</taxon>
        <taxon>Sagittula</taxon>
    </lineage>
</organism>
<evidence type="ECO:0000313" key="2">
    <source>
        <dbReference type="Proteomes" id="UP000005713"/>
    </source>
</evidence>
<protein>
    <recommendedName>
        <fullName evidence="3">Lipoprotein</fullName>
    </recommendedName>
</protein>
<dbReference type="AlphaFoldDB" id="A3JYN3"/>
<sequence length="132" mass="13956">MSGIWTGVGAAVAVIWAGACAAAFFSPMVCTGRMDFPNADGSTETYDLRLTLDAAGYRIMSTHVADGAVTDDAGTCTDYLDPGCRHEIRDAAGEVTDFYDFVLVALDGGEYAYAERWADGFEGGARMTCAPE</sequence>
<gene>
    <name evidence="1" type="ORF">SSE37_07258</name>
</gene>
<dbReference type="RefSeq" id="WP_005855646.1">
    <property type="nucleotide sequence ID" value="NZ_AAYA01000002.1"/>
</dbReference>
<name>A3JYN3_SAGS3</name>
<dbReference type="EMBL" id="AAYA01000002">
    <property type="protein sequence ID" value="EBA09586.1"/>
    <property type="molecule type" value="Genomic_DNA"/>
</dbReference>
<dbReference type="Proteomes" id="UP000005713">
    <property type="component" value="Unassembled WGS sequence"/>
</dbReference>
<accession>A3JYN3</accession>
<reference evidence="1 2" key="1">
    <citation type="submission" date="2006-06" db="EMBL/GenBank/DDBJ databases">
        <authorList>
            <person name="Moran M.A."/>
            <person name="Ferriera S."/>
            <person name="Johnson J."/>
            <person name="Kravitz S."/>
            <person name="Beeson K."/>
            <person name="Sutton G."/>
            <person name="Rogers Y.-H."/>
            <person name="Friedman R."/>
            <person name="Frazier M."/>
            <person name="Venter J.C."/>
        </authorList>
    </citation>
    <scope>NUCLEOTIDE SEQUENCE [LARGE SCALE GENOMIC DNA]</scope>
    <source>
        <strain evidence="1 2">E-37</strain>
    </source>
</reference>
<dbReference type="OrthoDB" id="7859776at2"/>
<proteinExistence type="predicted"/>
<evidence type="ECO:0008006" key="3">
    <source>
        <dbReference type="Google" id="ProtNLM"/>
    </source>
</evidence>
<keyword evidence="2" id="KW-1185">Reference proteome</keyword>
<comment type="caution">
    <text evidence="1">The sequence shown here is derived from an EMBL/GenBank/DDBJ whole genome shotgun (WGS) entry which is preliminary data.</text>
</comment>